<dbReference type="InterPro" id="IPR020556">
    <property type="entry name" value="Amidase_CS"/>
</dbReference>
<dbReference type="HOGENOM" id="CLU_009600_16_1_1"/>
<dbReference type="GO" id="GO:0016787">
    <property type="term" value="F:hydrolase activity"/>
    <property type="evidence" value="ECO:0007669"/>
    <property type="project" value="UniProtKB-KW"/>
</dbReference>
<comment type="similarity">
    <text evidence="1">Belongs to the amidase family.</text>
</comment>
<organism evidence="4 5">
    <name type="scientific">Tribolium castaneum</name>
    <name type="common">Red flour beetle</name>
    <dbReference type="NCBI Taxonomy" id="7070"/>
    <lineage>
        <taxon>Eukaryota</taxon>
        <taxon>Metazoa</taxon>
        <taxon>Ecdysozoa</taxon>
        <taxon>Arthropoda</taxon>
        <taxon>Hexapoda</taxon>
        <taxon>Insecta</taxon>
        <taxon>Pterygota</taxon>
        <taxon>Neoptera</taxon>
        <taxon>Endopterygota</taxon>
        <taxon>Coleoptera</taxon>
        <taxon>Polyphaga</taxon>
        <taxon>Cucujiformia</taxon>
        <taxon>Tenebrionidae</taxon>
        <taxon>Tenebrionidae incertae sedis</taxon>
        <taxon>Tribolium</taxon>
    </lineage>
</organism>
<dbReference type="PANTHER" id="PTHR43372:SF2">
    <property type="entry name" value="IP13792P"/>
    <property type="match status" value="1"/>
</dbReference>
<keyword evidence="5" id="KW-1185">Reference proteome</keyword>
<dbReference type="EMBL" id="KQ971312">
    <property type="protein sequence ID" value="EEZ98236.2"/>
    <property type="molecule type" value="Genomic_DNA"/>
</dbReference>
<evidence type="ECO:0000313" key="5">
    <source>
        <dbReference type="Proteomes" id="UP000007266"/>
    </source>
</evidence>
<feature type="active site" description="Acyl-ester intermediate" evidence="2">
    <location>
        <position position="224"/>
    </location>
</feature>
<dbReference type="PROSITE" id="PS00571">
    <property type="entry name" value="AMIDASES"/>
    <property type="match status" value="1"/>
</dbReference>
<evidence type="ECO:0000259" key="3">
    <source>
        <dbReference type="Pfam" id="PF01425"/>
    </source>
</evidence>
<dbReference type="OMA" id="ANPGCDH"/>
<sequence length="518" mass="57671">MYPTSVKLVIWTVKAFLEVIYAPLFLIRLFKKPRKCPPITNKLLLLPATELAKRIRKKQIPSTEVVKAYIARIEEVNPIINAVLEARFERALQEAKQVDKLLQETDLSEEQLEEKFPLLGVPISIKGSIAVAGMIHSAGRVDHNVVAPIDAIPVRHVKGAGAIPLLTSNVPELCMNWETKNKRIGRTANPYNSGRTCGGSSGGEASLIGCGASLLGLGSDIAGSLRLPAHYCGVWGHKPSPHVVSSEGHYPDCKNKEEWNKVFTIGPMARYASDLKILLNIVAEPDARNLLKLNETVDVKKIKIYYMEEVKSPLPNRLNSAVISAIERVRTHFDILCDSNCTKVDFPRMKHCTEASYLRLLNIEDVDNIFEGSRGDGVYLEILRYLVCQSKHEFTSIGYGFLRRNIHLIPPKIMNKIYKYLDDLRNDFLKILKDNAVVILPTCPCEATHHGDVLRKIFNPGYLSIFNALGFPVTNCPVGFNKNGLPIGIQVVAAPNCDRLTLAVAEELEKAFGGWKFN</sequence>
<dbReference type="Pfam" id="PF01425">
    <property type="entry name" value="Amidase"/>
    <property type="match status" value="1"/>
</dbReference>
<reference evidence="4 5" key="1">
    <citation type="journal article" date="2008" name="Nature">
        <title>The genome of the model beetle and pest Tribolium castaneum.</title>
        <authorList>
            <consortium name="Tribolium Genome Sequencing Consortium"/>
            <person name="Richards S."/>
            <person name="Gibbs R.A."/>
            <person name="Weinstock G.M."/>
            <person name="Brown S.J."/>
            <person name="Denell R."/>
            <person name="Beeman R.W."/>
            <person name="Gibbs R."/>
            <person name="Beeman R.W."/>
            <person name="Brown S.J."/>
            <person name="Bucher G."/>
            <person name="Friedrich M."/>
            <person name="Grimmelikhuijzen C.J."/>
            <person name="Klingler M."/>
            <person name="Lorenzen M."/>
            <person name="Richards S."/>
            <person name="Roth S."/>
            <person name="Schroder R."/>
            <person name="Tautz D."/>
            <person name="Zdobnov E.M."/>
            <person name="Muzny D."/>
            <person name="Gibbs R.A."/>
            <person name="Weinstock G.M."/>
            <person name="Attaway T."/>
            <person name="Bell S."/>
            <person name="Buhay C.J."/>
            <person name="Chandrabose M.N."/>
            <person name="Chavez D."/>
            <person name="Clerk-Blankenburg K.P."/>
            <person name="Cree A."/>
            <person name="Dao M."/>
            <person name="Davis C."/>
            <person name="Chacko J."/>
            <person name="Dinh H."/>
            <person name="Dugan-Rocha S."/>
            <person name="Fowler G."/>
            <person name="Garner T.T."/>
            <person name="Garnes J."/>
            <person name="Gnirke A."/>
            <person name="Hawes A."/>
            <person name="Hernandez J."/>
            <person name="Hines S."/>
            <person name="Holder M."/>
            <person name="Hume J."/>
            <person name="Jhangiani S.N."/>
            <person name="Joshi V."/>
            <person name="Khan Z.M."/>
            <person name="Jackson L."/>
            <person name="Kovar C."/>
            <person name="Kowis A."/>
            <person name="Lee S."/>
            <person name="Lewis L.R."/>
            <person name="Margolis J."/>
            <person name="Morgan M."/>
            <person name="Nazareth L.V."/>
            <person name="Nguyen N."/>
            <person name="Okwuonu G."/>
            <person name="Parker D."/>
            <person name="Richards S."/>
            <person name="Ruiz S.J."/>
            <person name="Santibanez J."/>
            <person name="Savard J."/>
            <person name="Scherer S.E."/>
            <person name="Schneider B."/>
            <person name="Sodergren E."/>
            <person name="Tautz D."/>
            <person name="Vattahil S."/>
            <person name="Villasana D."/>
            <person name="White C.S."/>
            <person name="Wright R."/>
            <person name="Park Y."/>
            <person name="Beeman R.W."/>
            <person name="Lord J."/>
            <person name="Oppert B."/>
            <person name="Lorenzen M."/>
            <person name="Brown S."/>
            <person name="Wang L."/>
            <person name="Savard J."/>
            <person name="Tautz D."/>
            <person name="Richards S."/>
            <person name="Weinstock G."/>
            <person name="Gibbs R.A."/>
            <person name="Liu Y."/>
            <person name="Worley K."/>
            <person name="Weinstock G."/>
            <person name="Elsik C.G."/>
            <person name="Reese J.T."/>
            <person name="Elhaik E."/>
            <person name="Landan G."/>
            <person name="Graur D."/>
            <person name="Arensburger P."/>
            <person name="Atkinson P."/>
            <person name="Beeman R.W."/>
            <person name="Beidler J."/>
            <person name="Brown S.J."/>
            <person name="Demuth J.P."/>
            <person name="Drury D.W."/>
            <person name="Du Y.Z."/>
            <person name="Fujiwara H."/>
            <person name="Lorenzen M."/>
            <person name="Maselli V."/>
            <person name="Osanai M."/>
            <person name="Park Y."/>
            <person name="Robertson H.M."/>
            <person name="Tu Z."/>
            <person name="Wang J.J."/>
            <person name="Wang S."/>
            <person name="Richards S."/>
            <person name="Song H."/>
            <person name="Zhang L."/>
            <person name="Sodergren E."/>
            <person name="Werner D."/>
            <person name="Stanke M."/>
            <person name="Morgenstern B."/>
            <person name="Solovyev V."/>
            <person name="Kosarev P."/>
            <person name="Brown G."/>
            <person name="Chen H.C."/>
            <person name="Ermolaeva O."/>
            <person name="Hlavina W."/>
            <person name="Kapustin Y."/>
            <person name="Kiryutin B."/>
            <person name="Kitts P."/>
            <person name="Maglott D."/>
            <person name="Pruitt K."/>
            <person name="Sapojnikov V."/>
            <person name="Souvorov A."/>
            <person name="Mackey A.J."/>
            <person name="Waterhouse R.M."/>
            <person name="Wyder S."/>
            <person name="Zdobnov E.M."/>
            <person name="Zdobnov E.M."/>
            <person name="Wyder S."/>
            <person name="Kriventseva E.V."/>
            <person name="Kadowaki T."/>
            <person name="Bork P."/>
            <person name="Aranda M."/>
            <person name="Bao R."/>
            <person name="Beermann A."/>
            <person name="Berns N."/>
            <person name="Bolognesi R."/>
            <person name="Bonneton F."/>
            <person name="Bopp D."/>
            <person name="Brown S.J."/>
            <person name="Bucher G."/>
            <person name="Butts T."/>
            <person name="Chaumot A."/>
            <person name="Denell R.E."/>
            <person name="Ferrier D.E."/>
            <person name="Friedrich M."/>
            <person name="Gordon C.M."/>
            <person name="Jindra M."/>
            <person name="Klingler M."/>
            <person name="Lan Q."/>
            <person name="Lattorff H.M."/>
            <person name="Laudet V."/>
            <person name="von Levetsow C."/>
            <person name="Liu Z."/>
            <person name="Lutz R."/>
            <person name="Lynch J.A."/>
            <person name="da Fonseca R.N."/>
            <person name="Posnien N."/>
            <person name="Reuter R."/>
            <person name="Roth S."/>
            <person name="Savard J."/>
            <person name="Schinko J.B."/>
            <person name="Schmitt C."/>
            <person name="Schoppmeier M."/>
            <person name="Schroder R."/>
            <person name="Shippy T.D."/>
            <person name="Simonnet F."/>
            <person name="Marques-Souza H."/>
            <person name="Tautz D."/>
            <person name="Tomoyasu Y."/>
            <person name="Trauner J."/>
            <person name="Van der Zee M."/>
            <person name="Vervoort M."/>
            <person name="Wittkopp N."/>
            <person name="Wimmer E.A."/>
            <person name="Yang X."/>
            <person name="Jones A.K."/>
            <person name="Sattelle D.B."/>
            <person name="Ebert P.R."/>
            <person name="Nelson D."/>
            <person name="Scott J.G."/>
            <person name="Beeman R.W."/>
            <person name="Muthukrishnan S."/>
            <person name="Kramer K.J."/>
            <person name="Arakane Y."/>
            <person name="Beeman R.W."/>
            <person name="Zhu Q."/>
            <person name="Hogenkamp D."/>
            <person name="Dixit R."/>
            <person name="Oppert B."/>
            <person name="Jiang H."/>
            <person name="Zou Z."/>
            <person name="Marshall J."/>
            <person name="Elpidina E."/>
            <person name="Vinokurov K."/>
            <person name="Oppert C."/>
            <person name="Zou Z."/>
            <person name="Evans J."/>
            <person name="Lu Z."/>
            <person name="Zhao P."/>
            <person name="Sumathipala N."/>
            <person name="Altincicek B."/>
            <person name="Vilcinskas A."/>
            <person name="Williams M."/>
            <person name="Hultmark D."/>
            <person name="Hetru C."/>
            <person name="Jiang H."/>
            <person name="Grimmelikhuijzen C.J."/>
            <person name="Hauser F."/>
            <person name="Cazzamali G."/>
            <person name="Williamson M."/>
            <person name="Park Y."/>
            <person name="Li B."/>
            <person name="Tanaka Y."/>
            <person name="Predel R."/>
            <person name="Neupert S."/>
            <person name="Schachtner J."/>
            <person name="Verleyen P."/>
            <person name="Raible F."/>
            <person name="Bork P."/>
            <person name="Friedrich M."/>
            <person name="Walden K.K."/>
            <person name="Robertson H.M."/>
            <person name="Angeli S."/>
            <person name="Foret S."/>
            <person name="Bucher G."/>
            <person name="Schuetz S."/>
            <person name="Maleszka R."/>
            <person name="Wimmer E.A."/>
            <person name="Beeman R.W."/>
            <person name="Lorenzen M."/>
            <person name="Tomoyasu Y."/>
            <person name="Miller S.C."/>
            <person name="Grossmann D."/>
            <person name="Bucher G."/>
        </authorList>
    </citation>
    <scope>NUCLEOTIDE SEQUENCE [LARGE SCALE GENOMIC DNA]</scope>
    <source>
        <strain evidence="4 5">Georgia GA2</strain>
    </source>
</reference>
<keyword evidence="4" id="KW-0378">Hydrolase</keyword>
<dbReference type="InterPro" id="IPR036928">
    <property type="entry name" value="AS_sf"/>
</dbReference>
<evidence type="ECO:0000256" key="2">
    <source>
        <dbReference type="PIRSR" id="PIRSR001221-1"/>
    </source>
</evidence>
<dbReference type="PIRSF" id="PIRSF001221">
    <property type="entry name" value="Amidase_fungi"/>
    <property type="match status" value="1"/>
</dbReference>
<evidence type="ECO:0000313" key="4">
    <source>
        <dbReference type="EMBL" id="EEZ98236.2"/>
    </source>
</evidence>
<feature type="domain" description="Amidase" evidence="3">
    <location>
        <begin position="64"/>
        <end position="502"/>
    </location>
</feature>
<dbReference type="PANTHER" id="PTHR43372">
    <property type="entry name" value="FATTY-ACID AMIDE HYDROLASE"/>
    <property type="match status" value="1"/>
</dbReference>
<dbReference type="SUPFAM" id="SSF75304">
    <property type="entry name" value="Amidase signature (AS) enzymes"/>
    <property type="match status" value="1"/>
</dbReference>
<dbReference type="eggNOG" id="KOG1212">
    <property type="taxonomic scope" value="Eukaryota"/>
</dbReference>
<dbReference type="KEGG" id="tca:664062"/>
<accession>D6W8X9</accession>
<proteinExistence type="inferred from homology"/>
<name>D6W8X9_TRICA</name>
<protein>
    <submittedName>
        <fullName evidence="4">Fatty-acid amide hydrolase 2-like Protein</fullName>
    </submittedName>
</protein>
<feature type="active site" description="Charge relay system" evidence="2">
    <location>
        <position position="200"/>
    </location>
</feature>
<feature type="active site" description="Charge relay system" evidence="2">
    <location>
        <position position="126"/>
    </location>
</feature>
<reference evidence="4 5" key="2">
    <citation type="journal article" date="2010" name="Nucleic Acids Res.">
        <title>BeetleBase in 2010: revisions to provide comprehensive genomic information for Tribolium castaneum.</title>
        <authorList>
            <person name="Kim H.S."/>
            <person name="Murphy T."/>
            <person name="Xia J."/>
            <person name="Caragea D."/>
            <person name="Park Y."/>
            <person name="Beeman R.W."/>
            <person name="Lorenzen M.D."/>
            <person name="Butcher S."/>
            <person name="Manak J.R."/>
            <person name="Brown S.J."/>
        </authorList>
    </citation>
    <scope>GENOME REANNOTATION</scope>
    <source>
        <strain evidence="4 5">Georgia GA2</strain>
    </source>
</reference>
<dbReference type="InterPro" id="IPR052739">
    <property type="entry name" value="FAAH2"/>
</dbReference>
<dbReference type="InterPro" id="IPR023631">
    <property type="entry name" value="Amidase_dom"/>
</dbReference>
<dbReference type="Proteomes" id="UP000007266">
    <property type="component" value="Linkage group 2"/>
</dbReference>
<evidence type="ECO:0000256" key="1">
    <source>
        <dbReference type="ARBA" id="ARBA00009199"/>
    </source>
</evidence>
<dbReference type="OrthoDB" id="6428749at2759"/>
<dbReference type="AlphaFoldDB" id="D6W8X9"/>
<gene>
    <name evidence="4" type="primary">AUGUSTUS-3.0.2_00675</name>
    <name evidence="4" type="ORF">TcasGA2_TC000675</name>
</gene>
<dbReference type="Gene3D" id="3.90.1300.10">
    <property type="entry name" value="Amidase signature (AS) domain"/>
    <property type="match status" value="1"/>
</dbReference>
<dbReference type="STRING" id="7070.D6W8X9"/>